<proteinExistence type="predicted"/>
<name>A0A816JP63_BRANA</name>
<dbReference type="AlphaFoldDB" id="A0A816JP63"/>
<dbReference type="Proteomes" id="UP001295469">
    <property type="component" value="Chromosome C04"/>
</dbReference>
<sequence>MSDLPCDSLNCSNSLFYLSVPCSMAVHLDLTVTWSISSTQSLKALREPIKRSKRKTSKNVESAAMYKPTRSCGLATNPVDWPTFASELEMFQRLHEDFEDVSVSHIPRSRNGRADSLAKEARTKDYIFFHIDQTRPDGGTLWRIDSFDHHLI</sequence>
<protein>
    <submittedName>
        <fullName evidence="1">(rape) hypothetical protein</fullName>
    </submittedName>
</protein>
<evidence type="ECO:0000313" key="1">
    <source>
        <dbReference type="EMBL" id="CAF1808062.1"/>
    </source>
</evidence>
<gene>
    <name evidence="1" type="ORF">DARMORV10_C04P07490.1</name>
</gene>
<dbReference type="GO" id="GO:0003676">
    <property type="term" value="F:nucleic acid binding"/>
    <property type="evidence" value="ECO:0007669"/>
    <property type="project" value="InterPro"/>
</dbReference>
<dbReference type="EMBL" id="HG994368">
    <property type="protein sequence ID" value="CAF1808062.1"/>
    <property type="molecule type" value="Genomic_DNA"/>
</dbReference>
<organism evidence="1">
    <name type="scientific">Brassica napus</name>
    <name type="common">Rape</name>
    <dbReference type="NCBI Taxonomy" id="3708"/>
    <lineage>
        <taxon>Eukaryota</taxon>
        <taxon>Viridiplantae</taxon>
        <taxon>Streptophyta</taxon>
        <taxon>Embryophyta</taxon>
        <taxon>Tracheophyta</taxon>
        <taxon>Spermatophyta</taxon>
        <taxon>Magnoliopsida</taxon>
        <taxon>eudicotyledons</taxon>
        <taxon>Gunneridae</taxon>
        <taxon>Pentapetalae</taxon>
        <taxon>rosids</taxon>
        <taxon>malvids</taxon>
        <taxon>Brassicales</taxon>
        <taxon>Brassicaceae</taxon>
        <taxon>Brassiceae</taxon>
        <taxon>Brassica</taxon>
    </lineage>
</organism>
<dbReference type="InterPro" id="IPR036397">
    <property type="entry name" value="RNaseH_sf"/>
</dbReference>
<dbReference type="Gene3D" id="3.30.420.10">
    <property type="entry name" value="Ribonuclease H-like superfamily/Ribonuclease H"/>
    <property type="match status" value="1"/>
</dbReference>
<accession>A0A816JP63</accession>
<reference evidence="1" key="1">
    <citation type="submission" date="2021-01" db="EMBL/GenBank/DDBJ databases">
        <authorList>
            <consortium name="Genoscope - CEA"/>
            <person name="William W."/>
        </authorList>
    </citation>
    <scope>NUCLEOTIDE SEQUENCE</scope>
</reference>